<dbReference type="PANTHER" id="PTHR21600:SF44">
    <property type="entry name" value="RIBOSOMAL LARGE SUBUNIT PSEUDOURIDINE SYNTHASE D"/>
    <property type="match status" value="1"/>
</dbReference>
<dbReference type="NCBIfam" id="NF008385">
    <property type="entry name" value="PRK11180.1"/>
    <property type="match status" value="1"/>
</dbReference>
<organism evidence="8 9">
    <name type="scientific">Methylophilales bacterium MBRS-H7</name>
    <dbReference type="NCBI Taxonomy" id="1623450"/>
    <lineage>
        <taxon>Bacteria</taxon>
        <taxon>Pseudomonadati</taxon>
        <taxon>Pseudomonadota</taxon>
        <taxon>Betaproteobacteria</taxon>
        <taxon>Nitrosomonadales</taxon>
        <taxon>OM43 clade</taxon>
    </lineage>
</organism>
<dbReference type="PANTHER" id="PTHR21600">
    <property type="entry name" value="MITOCHONDRIAL RNA PSEUDOURIDINE SYNTHASE"/>
    <property type="match status" value="1"/>
</dbReference>
<keyword evidence="9" id="KW-1185">Reference proteome</keyword>
<dbReference type="InterPro" id="IPR050188">
    <property type="entry name" value="RluA_PseudoU_synthase"/>
</dbReference>
<dbReference type="CDD" id="cd00165">
    <property type="entry name" value="S4"/>
    <property type="match status" value="1"/>
</dbReference>
<dbReference type="InterPro" id="IPR036986">
    <property type="entry name" value="S4_RNA-bd_sf"/>
</dbReference>
<dbReference type="Gene3D" id="3.30.2350.10">
    <property type="entry name" value="Pseudouridine synthase"/>
    <property type="match status" value="1"/>
</dbReference>
<evidence type="ECO:0000256" key="1">
    <source>
        <dbReference type="ARBA" id="ARBA00010876"/>
    </source>
</evidence>
<feature type="active site" evidence="4">
    <location>
        <position position="139"/>
    </location>
</feature>
<comment type="catalytic activity">
    <reaction evidence="6">
        <text>a uridine in RNA = a pseudouridine in RNA</text>
        <dbReference type="Rhea" id="RHEA:48348"/>
        <dbReference type="Rhea" id="RHEA-COMP:12068"/>
        <dbReference type="Rhea" id="RHEA-COMP:12069"/>
        <dbReference type="ChEBI" id="CHEBI:65314"/>
        <dbReference type="ChEBI" id="CHEBI:65315"/>
    </reaction>
</comment>
<evidence type="ECO:0000256" key="5">
    <source>
        <dbReference type="PROSITE-ProRule" id="PRU00182"/>
    </source>
</evidence>
<dbReference type="AlphaFoldDB" id="A0A0H4J2U7"/>
<dbReference type="PROSITE" id="PS50889">
    <property type="entry name" value="S4"/>
    <property type="match status" value="1"/>
</dbReference>
<evidence type="ECO:0000256" key="6">
    <source>
        <dbReference type="RuleBase" id="RU362028"/>
    </source>
</evidence>
<gene>
    <name evidence="8" type="ORF">VI33_06620</name>
</gene>
<dbReference type="NCBIfam" id="TIGR00005">
    <property type="entry name" value="rluA_subfam"/>
    <property type="match status" value="1"/>
</dbReference>
<dbReference type="OrthoDB" id="9785808at2"/>
<dbReference type="Gene3D" id="3.10.290.10">
    <property type="entry name" value="RNA-binding S4 domain"/>
    <property type="match status" value="1"/>
</dbReference>
<dbReference type="InterPro" id="IPR006224">
    <property type="entry name" value="PsdUridine_synth_RluA-like_CS"/>
</dbReference>
<sequence>MTNTDSNKKLIIPATFFGSRLDAVLSNLVPEFSRSKIQSMIKNDLIFLNGSSVSQNYKVVGGEEIIINGVIEDEIDVIAENISLDIVYEDDDILVLNKPHNLVVHPGSGNVNGTLLNGLLYYNRDLEKLPRGGIVHRLDKDTTGLMVVAKNEESQNNLISQLQSKSVYREYRAIVWGQIWQNKVIQKPIGRHPRQRTKMAVTNVNGKYAETSLEVLERFNYHTYVRCLLKTGRTHQIRVHMLDNNSPIVGDKGYGLKKIIPIKHMDADLLKSIKNFDRQALHAIALGLIHPKTNKEMKWTIDLPEDMRELLSVIRKDSVENDFGPTDHFLQQDFDLNGNDLDFDDEE</sequence>
<dbReference type="PATRIC" id="fig|1623450.3.peg.1326"/>
<dbReference type="EC" id="5.4.99.-" evidence="6"/>
<comment type="function">
    <text evidence="6">Responsible for synthesis of pseudouridine from uracil.</text>
</comment>
<dbReference type="GO" id="GO:0160140">
    <property type="term" value="F:23S rRNA pseudouridine(1911/1915/1917) synthase activity"/>
    <property type="evidence" value="ECO:0007669"/>
    <property type="project" value="UniProtKB-EC"/>
</dbReference>
<dbReference type="InterPro" id="IPR002942">
    <property type="entry name" value="S4_RNA-bd"/>
</dbReference>
<keyword evidence="5" id="KW-0694">RNA-binding</keyword>
<keyword evidence="2 6" id="KW-0413">Isomerase</keyword>
<dbReference type="Pfam" id="PF01479">
    <property type="entry name" value="S4"/>
    <property type="match status" value="1"/>
</dbReference>
<evidence type="ECO:0000313" key="9">
    <source>
        <dbReference type="Proteomes" id="UP000066549"/>
    </source>
</evidence>
<dbReference type="InterPro" id="IPR006225">
    <property type="entry name" value="PsdUridine_synth_RluC/D"/>
</dbReference>
<reference evidence="8 9" key="1">
    <citation type="submission" date="2015-03" db="EMBL/GenBank/DDBJ databases">
        <title>Comparative analysis of the OM43 clade including a novel species from Red Sea uncovers genomic and metabolic diversity among marine methylotrophs.</title>
        <authorList>
            <person name="Jimenez-Infante F."/>
            <person name="Ngugi D.K."/>
            <person name="Vinu M."/>
            <person name="Alam I."/>
            <person name="Kamau A."/>
            <person name="Blom J."/>
            <person name="Bajic V.B."/>
            <person name="Stingl U."/>
        </authorList>
    </citation>
    <scope>NUCLEOTIDE SEQUENCE [LARGE SCALE GENOMIC DNA]</scope>
    <source>
        <strain evidence="8 9">MBRSH7</strain>
    </source>
</reference>
<dbReference type="GO" id="GO:0003723">
    <property type="term" value="F:RNA binding"/>
    <property type="evidence" value="ECO:0007669"/>
    <property type="project" value="UniProtKB-KW"/>
</dbReference>
<dbReference type="InterPro" id="IPR006145">
    <property type="entry name" value="PsdUridine_synth_RsuA/RluA"/>
</dbReference>
<dbReference type="SUPFAM" id="SSF55120">
    <property type="entry name" value="Pseudouridine synthase"/>
    <property type="match status" value="1"/>
</dbReference>
<dbReference type="Pfam" id="PF00849">
    <property type="entry name" value="PseudoU_synth_2"/>
    <property type="match status" value="1"/>
</dbReference>
<dbReference type="SUPFAM" id="SSF55174">
    <property type="entry name" value="Alpha-L RNA-binding motif"/>
    <property type="match status" value="1"/>
</dbReference>
<protein>
    <recommendedName>
        <fullName evidence="6">Pseudouridine synthase</fullName>
        <ecNumber evidence="6">5.4.99.-</ecNumber>
    </recommendedName>
</protein>
<dbReference type="PROSITE" id="PS01129">
    <property type="entry name" value="PSI_RLU"/>
    <property type="match status" value="1"/>
</dbReference>
<feature type="domain" description="RNA-binding S4" evidence="7">
    <location>
        <begin position="19"/>
        <end position="76"/>
    </location>
</feature>
<comment type="similarity">
    <text evidence="1 6">Belongs to the pseudouridine synthase RluA family.</text>
</comment>
<evidence type="ECO:0000313" key="8">
    <source>
        <dbReference type="EMBL" id="AKO66330.1"/>
    </source>
</evidence>
<comment type="catalytic activity">
    <reaction evidence="3">
        <text>uridine(1911/1915/1917) in 23S rRNA = pseudouridine(1911/1915/1917) in 23S rRNA</text>
        <dbReference type="Rhea" id="RHEA:42524"/>
        <dbReference type="Rhea" id="RHEA-COMP:10097"/>
        <dbReference type="Rhea" id="RHEA-COMP:10098"/>
        <dbReference type="ChEBI" id="CHEBI:65314"/>
        <dbReference type="ChEBI" id="CHEBI:65315"/>
        <dbReference type="EC" id="5.4.99.23"/>
    </reaction>
</comment>
<name>A0A0H4J2U7_9PROT</name>
<dbReference type="CDD" id="cd02869">
    <property type="entry name" value="PseudoU_synth_RluA_like"/>
    <property type="match status" value="1"/>
</dbReference>
<evidence type="ECO:0000256" key="4">
    <source>
        <dbReference type="PIRSR" id="PIRSR606225-1"/>
    </source>
</evidence>
<evidence type="ECO:0000259" key="7">
    <source>
        <dbReference type="SMART" id="SM00363"/>
    </source>
</evidence>
<dbReference type="Proteomes" id="UP000066549">
    <property type="component" value="Chromosome"/>
</dbReference>
<dbReference type="EMBL" id="CP011002">
    <property type="protein sequence ID" value="AKO66330.1"/>
    <property type="molecule type" value="Genomic_DNA"/>
</dbReference>
<accession>A0A0H4J2U7</accession>
<dbReference type="GO" id="GO:0000455">
    <property type="term" value="P:enzyme-directed rRNA pseudouridine synthesis"/>
    <property type="evidence" value="ECO:0007669"/>
    <property type="project" value="TreeGrafter"/>
</dbReference>
<evidence type="ECO:0000256" key="3">
    <source>
        <dbReference type="ARBA" id="ARBA00036882"/>
    </source>
</evidence>
<evidence type="ECO:0000256" key="2">
    <source>
        <dbReference type="ARBA" id="ARBA00023235"/>
    </source>
</evidence>
<proteinExistence type="inferred from homology"/>
<dbReference type="InterPro" id="IPR020103">
    <property type="entry name" value="PsdUridine_synth_cat_dom_sf"/>
</dbReference>
<dbReference type="SMART" id="SM00363">
    <property type="entry name" value="S4"/>
    <property type="match status" value="1"/>
</dbReference>